<reference evidence="3" key="1">
    <citation type="submission" date="2023-01" db="EMBL/GenBank/DDBJ databases">
        <title>Metagenome sequencing of chrysophaentin producing Chrysophaeum taylorii.</title>
        <authorList>
            <person name="Davison J."/>
            <person name="Bewley C."/>
        </authorList>
    </citation>
    <scope>NUCLEOTIDE SEQUENCE</scope>
    <source>
        <strain evidence="3">NIES-1699</strain>
    </source>
</reference>
<dbReference type="Proteomes" id="UP001230188">
    <property type="component" value="Unassembled WGS sequence"/>
</dbReference>
<feature type="transmembrane region" description="Helical" evidence="2">
    <location>
        <begin position="68"/>
        <end position="88"/>
    </location>
</feature>
<dbReference type="AlphaFoldDB" id="A0AAD7XKX3"/>
<keyword evidence="4" id="KW-1185">Reference proteome</keyword>
<feature type="transmembrane region" description="Helical" evidence="2">
    <location>
        <begin position="211"/>
        <end position="228"/>
    </location>
</feature>
<evidence type="ECO:0008006" key="5">
    <source>
        <dbReference type="Google" id="ProtNLM"/>
    </source>
</evidence>
<feature type="transmembrane region" description="Helical" evidence="2">
    <location>
        <begin position="95"/>
        <end position="118"/>
    </location>
</feature>
<keyword evidence="2" id="KW-1133">Transmembrane helix</keyword>
<keyword evidence="2" id="KW-0472">Membrane</keyword>
<dbReference type="InterPro" id="IPR010699">
    <property type="entry name" value="DUF1275"/>
</dbReference>
<name>A0AAD7XKX3_9STRA</name>
<organism evidence="3 4">
    <name type="scientific">Chrysophaeum taylorii</name>
    <dbReference type="NCBI Taxonomy" id="2483200"/>
    <lineage>
        <taxon>Eukaryota</taxon>
        <taxon>Sar</taxon>
        <taxon>Stramenopiles</taxon>
        <taxon>Ochrophyta</taxon>
        <taxon>Pelagophyceae</taxon>
        <taxon>Pelagomonadales</taxon>
        <taxon>Pelagomonadaceae</taxon>
        <taxon>Chrysophaeum</taxon>
    </lineage>
</organism>
<dbReference type="EMBL" id="JAQMWT010000191">
    <property type="protein sequence ID" value="KAJ8607872.1"/>
    <property type="molecule type" value="Genomic_DNA"/>
</dbReference>
<sequence length="315" mass="33839">MDSNRTWSIRTSSISAPSKKRVLVNGLAFTIGWSNVLCLLQYTTFGTMLTGNSIYWAQALAERRFSDAGFYASVIGAFCVGQTTFRFVDARRGPGAATAVSPVVFALALAQDALDFAFPASDRWHVLLLSTILGIVCALANDVDGTVVNMVTGHIQRTAAALFDLFGLGRRDAETLESLKDSSAVFLSFFLGVCCGTLAVERGLYRRHDTFAPAFTPLGLAFASLLCLHDRHVRARLAHTCAATAPLDVTARALSFALKAADNIRHALTSSFHPSRNGIDSRRRHIPTHQGSTAPSSDPPVRDSSPDVFPASSSS</sequence>
<accession>A0AAD7XKX3</accession>
<comment type="caution">
    <text evidence="3">The sequence shown here is derived from an EMBL/GenBank/DDBJ whole genome shotgun (WGS) entry which is preliminary data.</text>
</comment>
<protein>
    <recommendedName>
        <fullName evidence="5">DUF1275 domain protein</fullName>
    </recommendedName>
</protein>
<feature type="transmembrane region" description="Helical" evidence="2">
    <location>
        <begin position="184"/>
        <end position="205"/>
    </location>
</feature>
<feature type="region of interest" description="Disordered" evidence="1">
    <location>
        <begin position="272"/>
        <end position="315"/>
    </location>
</feature>
<gene>
    <name evidence="3" type="ORF">CTAYLR_008900</name>
</gene>
<evidence type="ECO:0000313" key="4">
    <source>
        <dbReference type="Proteomes" id="UP001230188"/>
    </source>
</evidence>
<evidence type="ECO:0000313" key="3">
    <source>
        <dbReference type="EMBL" id="KAJ8607872.1"/>
    </source>
</evidence>
<evidence type="ECO:0000256" key="1">
    <source>
        <dbReference type="SAM" id="MobiDB-lite"/>
    </source>
</evidence>
<feature type="transmembrane region" description="Helical" evidence="2">
    <location>
        <begin position="21"/>
        <end position="42"/>
    </location>
</feature>
<proteinExistence type="predicted"/>
<evidence type="ECO:0000256" key="2">
    <source>
        <dbReference type="SAM" id="Phobius"/>
    </source>
</evidence>
<dbReference type="Pfam" id="PF06912">
    <property type="entry name" value="DUF1275"/>
    <property type="match status" value="1"/>
</dbReference>
<keyword evidence="2" id="KW-0812">Transmembrane</keyword>
<feature type="compositionally biased region" description="Low complexity" evidence="1">
    <location>
        <begin position="306"/>
        <end position="315"/>
    </location>
</feature>
<feature type="transmembrane region" description="Helical" evidence="2">
    <location>
        <begin position="124"/>
        <end position="141"/>
    </location>
</feature>